<dbReference type="InterPro" id="IPR000014">
    <property type="entry name" value="PAS"/>
</dbReference>
<dbReference type="InterPro" id="IPR013767">
    <property type="entry name" value="PAS_fold"/>
</dbReference>
<reference evidence="16" key="1">
    <citation type="submission" date="2022-01" db="EMBL/GenBank/DDBJ databases">
        <title>Genome-Based Taxonomic Classification of the Phylum Actinobacteria.</title>
        <authorList>
            <person name="Gao Y."/>
        </authorList>
    </citation>
    <scope>NUCLEOTIDE SEQUENCE</scope>
    <source>
        <strain evidence="16">KLBMP 8922</strain>
    </source>
</reference>
<dbReference type="CDD" id="cd16936">
    <property type="entry name" value="HATPase_RsbW-like"/>
    <property type="match status" value="1"/>
</dbReference>
<evidence type="ECO:0000313" key="16">
    <source>
        <dbReference type="EMBL" id="MCF2527211.1"/>
    </source>
</evidence>
<name>A0AA41PXW5_9ACTN</name>
<dbReference type="FunFam" id="3.30.565.10:FF:000028">
    <property type="entry name" value="PAS sensor protein"/>
    <property type="match status" value="1"/>
</dbReference>
<keyword evidence="7" id="KW-0418">Kinase</keyword>
<keyword evidence="17" id="KW-1185">Reference proteome</keyword>
<evidence type="ECO:0000256" key="5">
    <source>
        <dbReference type="ARBA" id="ARBA00022692"/>
    </source>
</evidence>
<evidence type="ECO:0000256" key="12">
    <source>
        <dbReference type="ARBA" id="ARBA00023136"/>
    </source>
</evidence>
<dbReference type="GO" id="GO:0006355">
    <property type="term" value="P:regulation of DNA-templated transcription"/>
    <property type="evidence" value="ECO:0007669"/>
    <property type="project" value="InterPro"/>
</dbReference>
<dbReference type="InterPro" id="IPR003594">
    <property type="entry name" value="HATPase_dom"/>
</dbReference>
<evidence type="ECO:0000256" key="6">
    <source>
        <dbReference type="ARBA" id="ARBA00022741"/>
    </source>
</evidence>
<keyword evidence="5 14" id="KW-0812">Transmembrane</keyword>
<dbReference type="Pfam" id="PF07228">
    <property type="entry name" value="SpoIIE"/>
    <property type="match status" value="1"/>
</dbReference>
<keyword evidence="12 14" id="KW-0472">Membrane</keyword>
<dbReference type="InterPro" id="IPR003018">
    <property type="entry name" value="GAF"/>
</dbReference>
<keyword evidence="10 14" id="KW-1133">Transmembrane helix</keyword>
<dbReference type="InterPro" id="IPR036890">
    <property type="entry name" value="HATPase_C_sf"/>
</dbReference>
<dbReference type="Gene3D" id="3.30.450.20">
    <property type="entry name" value="PAS domain"/>
    <property type="match status" value="2"/>
</dbReference>
<dbReference type="CDD" id="cd00130">
    <property type="entry name" value="PAS"/>
    <property type="match status" value="1"/>
</dbReference>
<dbReference type="Pfam" id="PF00989">
    <property type="entry name" value="PAS"/>
    <property type="match status" value="1"/>
</dbReference>
<dbReference type="SMART" id="SM00331">
    <property type="entry name" value="PP2C_SIG"/>
    <property type="match status" value="1"/>
</dbReference>
<dbReference type="SUPFAM" id="SSF81606">
    <property type="entry name" value="PP2C-like"/>
    <property type="match status" value="1"/>
</dbReference>
<dbReference type="Pfam" id="PF13185">
    <property type="entry name" value="GAF_2"/>
    <property type="match status" value="1"/>
</dbReference>
<evidence type="ECO:0000256" key="13">
    <source>
        <dbReference type="SAM" id="MobiDB-lite"/>
    </source>
</evidence>
<feature type="compositionally biased region" description="Low complexity" evidence="13">
    <location>
        <begin position="260"/>
        <end position="277"/>
    </location>
</feature>
<dbReference type="InterPro" id="IPR029151">
    <property type="entry name" value="Sensor-like_sf"/>
</dbReference>
<dbReference type="EMBL" id="JAKFHA010000003">
    <property type="protein sequence ID" value="MCF2527211.1"/>
    <property type="molecule type" value="Genomic_DNA"/>
</dbReference>
<sequence length="954" mass="100122">MAGRLVRFMRSRVHGPRTLAGQIFVLQVVVVVLLVAAAVTVLLVQARDDSERDARHRSQTAAETYAHSPGLVDALVGPDPTAVLEPSARAAQQASGVDALTVLDADGVRLTGPDTALIGMRYEGNLGPFLAAGQSVTTKYPSNQGELFVTVVPVYRQAGEPVGIVVAAITVERVNDTVGRQIPWLALGAAAALTLSAGAAALVSRRLRRQTRGLGPSEITRMYEHHDAVLHAAREGVLILDADRRVVLANDEARRLLGLPPDTAPGTATRTDTDADTSVGGAAALGLPEGLTGLLVSGRDASDEVHAVGDRLLAVNQRPTAPYGSAGSVVTLRDTTELRALAGQAQAVRERLRLLYEAGVRVGTTLDVARTTQELAELCVPRFADIVTVDLVEAMLDDEPGTPNAAAGRMRRVTSHWTGWGAGVPALYPTGEVITFGPATPMAEALREGRGVLRADLGTDKAWQAQAPDRTARLIDAGVHSLVTVPLRARGPVLGLATFWRGAGSPAFDGDDVSFAEEVAARAAVALDNARRYTREHTTAVTLQRSLLPQTLPEQDAVDAAFRYLPAHATTASTAASEPRSLAEATASAGVGVGGDWFDVIALPGTRVALVVGDVVGHGLHAAATMGRLRTAVRNFSALDLPPDEVLGHLDELVAGIDQDRDADGGAGPEEGRMTGATCAYAIYDPVTGRVVAARAGHPGPAVVDAEGAVDFPPVPVSLPLGLNEGLPIETAEFDLAEGSRLVLFTDGLIERRDRDLDAGLHLLRDALTAAGPTATPEQTCDAVIGALAEEQPSDDVALLVARTHILEESQVAAWDVPPDPEAVGAVRAACARQLDAWGLGEIDFTAELILSELVTNAIRYGTAPIRVRLLHGRALTCEVSDASSTAPHLRRAATTDEGGRGLFLVARFATRWGTRYTARGKVIWAELPLPGAGSAPTTDLADALLDQFDDADW</sequence>
<dbReference type="Gene3D" id="3.30.450.40">
    <property type="match status" value="1"/>
</dbReference>
<comment type="caution">
    <text evidence="16">The sequence shown here is derived from an EMBL/GenBank/DDBJ whole genome shotgun (WGS) entry which is preliminary data.</text>
</comment>
<evidence type="ECO:0000256" key="10">
    <source>
        <dbReference type="ARBA" id="ARBA00022989"/>
    </source>
</evidence>
<dbReference type="SUPFAM" id="SSF55785">
    <property type="entry name" value="PYP-like sensor domain (PAS domain)"/>
    <property type="match status" value="1"/>
</dbReference>
<dbReference type="InterPro" id="IPR052016">
    <property type="entry name" value="Bact_Sigma-Reg"/>
</dbReference>
<dbReference type="GO" id="GO:0016301">
    <property type="term" value="F:kinase activity"/>
    <property type="evidence" value="ECO:0007669"/>
    <property type="project" value="UniProtKB-KW"/>
</dbReference>
<dbReference type="SUPFAM" id="SSF55874">
    <property type="entry name" value="ATPase domain of HSP90 chaperone/DNA topoisomerase II/histidine kinase"/>
    <property type="match status" value="1"/>
</dbReference>
<keyword evidence="4" id="KW-0808">Transferase</keyword>
<dbReference type="Gene3D" id="3.60.40.10">
    <property type="entry name" value="PPM-type phosphatase domain"/>
    <property type="match status" value="1"/>
</dbReference>
<evidence type="ECO:0000256" key="2">
    <source>
        <dbReference type="ARBA" id="ARBA00022475"/>
    </source>
</evidence>
<evidence type="ECO:0000313" key="17">
    <source>
        <dbReference type="Proteomes" id="UP001165378"/>
    </source>
</evidence>
<dbReference type="GO" id="GO:0016791">
    <property type="term" value="F:phosphatase activity"/>
    <property type="evidence" value="ECO:0007669"/>
    <property type="project" value="TreeGrafter"/>
</dbReference>
<gene>
    <name evidence="16" type="ORF">LZ495_08295</name>
</gene>
<feature type="domain" description="PAS" evidence="15">
    <location>
        <begin position="222"/>
        <end position="266"/>
    </location>
</feature>
<dbReference type="GO" id="GO:0000160">
    <property type="term" value="P:phosphorelay signal transduction system"/>
    <property type="evidence" value="ECO:0007669"/>
    <property type="project" value="UniProtKB-KW"/>
</dbReference>
<feature type="transmembrane region" description="Helical" evidence="14">
    <location>
        <begin position="21"/>
        <end position="44"/>
    </location>
</feature>
<dbReference type="GO" id="GO:0005524">
    <property type="term" value="F:ATP binding"/>
    <property type="evidence" value="ECO:0007669"/>
    <property type="project" value="UniProtKB-KW"/>
</dbReference>
<evidence type="ECO:0000256" key="4">
    <source>
        <dbReference type="ARBA" id="ARBA00022679"/>
    </source>
</evidence>
<keyword evidence="9" id="KW-0067">ATP-binding</keyword>
<dbReference type="InterPro" id="IPR033463">
    <property type="entry name" value="sCache_3"/>
</dbReference>
<dbReference type="PANTHER" id="PTHR43156">
    <property type="entry name" value="STAGE II SPORULATION PROTEIN E-RELATED"/>
    <property type="match status" value="1"/>
</dbReference>
<dbReference type="AlphaFoldDB" id="A0AA41PXW5"/>
<dbReference type="SUPFAM" id="SSF103190">
    <property type="entry name" value="Sensory domain-like"/>
    <property type="match status" value="1"/>
</dbReference>
<dbReference type="Pfam" id="PF17203">
    <property type="entry name" value="sCache_3_2"/>
    <property type="match status" value="1"/>
</dbReference>
<keyword evidence="2" id="KW-1003">Cell membrane</keyword>
<proteinExistence type="predicted"/>
<evidence type="ECO:0000256" key="9">
    <source>
        <dbReference type="ARBA" id="ARBA00022840"/>
    </source>
</evidence>
<dbReference type="Proteomes" id="UP001165378">
    <property type="component" value="Unassembled WGS sequence"/>
</dbReference>
<dbReference type="InterPro" id="IPR029016">
    <property type="entry name" value="GAF-like_dom_sf"/>
</dbReference>
<keyword evidence="6" id="KW-0547">Nucleotide-binding</keyword>
<dbReference type="InterPro" id="IPR035965">
    <property type="entry name" value="PAS-like_dom_sf"/>
</dbReference>
<evidence type="ECO:0000256" key="14">
    <source>
        <dbReference type="SAM" id="Phobius"/>
    </source>
</evidence>
<dbReference type="Gene3D" id="3.30.565.10">
    <property type="entry name" value="Histidine kinase-like ATPase, C-terminal domain"/>
    <property type="match status" value="1"/>
</dbReference>
<dbReference type="PROSITE" id="PS50112">
    <property type="entry name" value="PAS"/>
    <property type="match status" value="1"/>
</dbReference>
<accession>A0AA41PXW5</accession>
<organism evidence="16 17">
    <name type="scientific">Yinghuangia soli</name>
    <dbReference type="NCBI Taxonomy" id="2908204"/>
    <lineage>
        <taxon>Bacteria</taxon>
        <taxon>Bacillati</taxon>
        <taxon>Actinomycetota</taxon>
        <taxon>Actinomycetes</taxon>
        <taxon>Kitasatosporales</taxon>
        <taxon>Streptomycetaceae</taxon>
        <taxon>Yinghuangia</taxon>
    </lineage>
</organism>
<evidence type="ECO:0000256" key="11">
    <source>
        <dbReference type="ARBA" id="ARBA00023012"/>
    </source>
</evidence>
<dbReference type="Pfam" id="PF13581">
    <property type="entry name" value="HATPase_c_2"/>
    <property type="match status" value="1"/>
</dbReference>
<keyword evidence="8" id="KW-0378">Hydrolase</keyword>
<evidence type="ECO:0000256" key="8">
    <source>
        <dbReference type="ARBA" id="ARBA00022801"/>
    </source>
</evidence>
<evidence type="ECO:0000256" key="7">
    <source>
        <dbReference type="ARBA" id="ARBA00022777"/>
    </source>
</evidence>
<evidence type="ECO:0000256" key="3">
    <source>
        <dbReference type="ARBA" id="ARBA00022553"/>
    </source>
</evidence>
<dbReference type="RefSeq" id="WP_235051351.1">
    <property type="nucleotide sequence ID" value="NZ_JAKFHA010000003.1"/>
</dbReference>
<protein>
    <submittedName>
        <fullName evidence="16">SpoIIE family protein phosphatase</fullName>
    </submittedName>
</protein>
<dbReference type="SUPFAM" id="SSF55781">
    <property type="entry name" value="GAF domain-like"/>
    <property type="match status" value="1"/>
</dbReference>
<dbReference type="InterPro" id="IPR001932">
    <property type="entry name" value="PPM-type_phosphatase-like_dom"/>
</dbReference>
<dbReference type="PANTHER" id="PTHR43156:SF2">
    <property type="entry name" value="STAGE II SPORULATION PROTEIN E"/>
    <property type="match status" value="1"/>
</dbReference>
<dbReference type="FunFam" id="3.30.450.40:FF:000035">
    <property type="entry name" value="PAS sensor protein"/>
    <property type="match status" value="1"/>
</dbReference>
<evidence type="ECO:0000256" key="1">
    <source>
        <dbReference type="ARBA" id="ARBA00004651"/>
    </source>
</evidence>
<dbReference type="GO" id="GO:0005886">
    <property type="term" value="C:plasma membrane"/>
    <property type="evidence" value="ECO:0007669"/>
    <property type="project" value="UniProtKB-SubCell"/>
</dbReference>
<comment type="subcellular location">
    <subcellularLocation>
        <location evidence="1">Cell membrane</location>
        <topology evidence="1">Multi-pass membrane protein</topology>
    </subcellularLocation>
</comment>
<keyword evidence="11" id="KW-0902">Two-component regulatory system</keyword>
<feature type="transmembrane region" description="Helical" evidence="14">
    <location>
        <begin position="182"/>
        <end position="203"/>
    </location>
</feature>
<keyword evidence="3" id="KW-0597">Phosphoprotein</keyword>
<feature type="region of interest" description="Disordered" evidence="13">
    <location>
        <begin position="258"/>
        <end position="277"/>
    </location>
</feature>
<dbReference type="InterPro" id="IPR036457">
    <property type="entry name" value="PPM-type-like_dom_sf"/>
</dbReference>
<evidence type="ECO:0000259" key="15">
    <source>
        <dbReference type="PROSITE" id="PS50112"/>
    </source>
</evidence>
<dbReference type="SMART" id="SM00065">
    <property type="entry name" value="GAF"/>
    <property type="match status" value="1"/>
</dbReference>